<dbReference type="GO" id="GO:0009626">
    <property type="term" value="P:plant-type hypersensitive response"/>
    <property type="evidence" value="ECO:0007669"/>
    <property type="project" value="UniProtKB-KW"/>
</dbReference>
<comment type="similarity">
    <text evidence="8">Belongs to the HIPP family.</text>
</comment>
<dbReference type="Pfam" id="PF00403">
    <property type="entry name" value="HMA"/>
    <property type="match status" value="1"/>
</dbReference>
<accession>A0AAW2MN24</accession>
<gene>
    <name evidence="10" type="ORF">Scaly_2144800</name>
</gene>
<evidence type="ECO:0000259" key="9">
    <source>
        <dbReference type="PROSITE" id="PS50846"/>
    </source>
</evidence>
<dbReference type="PANTHER" id="PTHR11138:SF5">
    <property type="entry name" value="METHIONYL-TRNA FORMYLTRANSFERASE, MITOCHONDRIAL"/>
    <property type="match status" value="1"/>
</dbReference>
<dbReference type="Pfam" id="PF00551">
    <property type="entry name" value="Formyl_trans_N"/>
    <property type="match status" value="1"/>
</dbReference>
<evidence type="ECO:0000256" key="7">
    <source>
        <dbReference type="ARBA" id="ARBA00023289"/>
    </source>
</evidence>
<dbReference type="EMBL" id="JACGWM010000013">
    <property type="protein sequence ID" value="KAL0332433.1"/>
    <property type="molecule type" value="Genomic_DNA"/>
</dbReference>
<dbReference type="InterPro" id="IPR002376">
    <property type="entry name" value="Formyl_transf_N"/>
</dbReference>
<keyword evidence="7" id="KW-0449">Lipoprotein</keyword>
<evidence type="ECO:0000256" key="5">
    <source>
        <dbReference type="ARBA" id="ARBA00022723"/>
    </source>
</evidence>
<dbReference type="SUPFAM" id="SSF53328">
    <property type="entry name" value="Formyltransferase"/>
    <property type="match status" value="1"/>
</dbReference>
<evidence type="ECO:0000256" key="3">
    <source>
        <dbReference type="ARBA" id="ARBA00022481"/>
    </source>
</evidence>
<sequence>MLSSSLMLRRFCASASSSSSPAPASSRTLLSSKKRLVFLGSPQVSASVLDSLFNASSAPDSLFEIAAIVTQPPSGRDRGRKVMPSPVAQHAVDRGFPSELIFTPAKAGEESFLSSFKVLEPELCITAAYGNILPTKFLKLPSMGTVNIHPSLLPLYRGAAPVQRALQDGVRETGVSLAYTVRQLDAGPVIACEKVEIDDYIKAPELLELLFARGTGGPTSRQKGCKCNRILERLKRPKTKEVVINVNLTVMLQEQNENGPKCSYILNCVCRDNLKYAVARMPKELLANISHYMWLLDLLWRLINQGALPARITQWDESSLNIDSKTWGNDNLARTTRGRRKPMQTVEIRVKMDCDGCERRVKNAVKSMKGVRTVEVNRKQHRVTVSGFVDPNKVLKRVKNTGKRAEFWPYIPYNLVQYPYVAQVYDKRAPAGFVRNATQAVPMPNATDERMTYMFSDDNPNACSIM</sequence>
<comment type="subcellular location">
    <subcellularLocation>
        <location evidence="1">Membrane</location>
        <topology evidence="1">Peripheral membrane protein</topology>
    </subcellularLocation>
</comment>
<dbReference type="GO" id="GO:0046872">
    <property type="term" value="F:metal ion binding"/>
    <property type="evidence" value="ECO:0007669"/>
    <property type="project" value="UniProtKB-KW"/>
</dbReference>
<proteinExistence type="inferred from homology"/>
<dbReference type="InterPro" id="IPR036477">
    <property type="entry name" value="Formyl_transf_N_sf"/>
</dbReference>
<dbReference type="AlphaFoldDB" id="A0AAW2MN24"/>
<dbReference type="CDD" id="cd00371">
    <property type="entry name" value="HMA"/>
    <property type="match status" value="1"/>
</dbReference>
<reference evidence="10" key="1">
    <citation type="submission" date="2020-06" db="EMBL/GenBank/DDBJ databases">
        <authorList>
            <person name="Li T."/>
            <person name="Hu X."/>
            <person name="Zhang T."/>
            <person name="Song X."/>
            <person name="Zhang H."/>
            <person name="Dai N."/>
            <person name="Sheng W."/>
            <person name="Hou X."/>
            <person name="Wei L."/>
        </authorList>
    </citation>
    <scope>NUCLEOTIDE SEQUENCE</scope>
    <source>
        <strain evidence="10">KEN8</strain>
        <tissue evidence="10">Leaf</tissue>
    </source>
</reference>
<dbReference type="SUPFAM" id="SSF55008">
    <property type="entry name" value="HMA, heavy metal-associated domain"/>
    <property type="match status" value="1"/>
</dbReference>
<reference evidence="10" key="2">
    <citation type="journal article" date="2024" name="Plant">
        <title>Genomic evolution and insights into agronomic trait innovations of Sesamum species.</title>
        <authorList>
            <person name="Miao H."/>
            <person name="Wang L."/>
            <person name="Qu L."/>
            <person name="Liu H."/>
            <person name="Sun Y."/>
            <person name="Le M."/>
            <person name="Wang Q."/>
            <person name="Wei S."/>
            <person name="Zheng Y."/>
            <person name="Lin W."/>
            <person name="Duan Y."/>
            <person name="Cao H."/>
            <person name="Xiong S."/>
            <person name="Wang X."/>
            <person name="Wei L."/>
            <person name="Li C."/>
            <person name="Ma Q."/>
            <person name="Ju M."/>
            <person name="Zhao R."/>
            <person name="Li G."/>
            <person name="Mu C."/>
            <person name="Tian Q."/>
            <person name="Mei H."/>
            <person name="Zhang T."/>
            <person name="Gao T."/>
            <person name="Zhang H."/>
        </authorList>
    </citation>
    <scope>NUCLEOTIDE SEQUENCE</scope>
    <source>
        <strain evidence="10">KEN8</strain>
    </source>
</reference>
<dbReference type="Gene3D" id="3.40.50.170">
    <property type="entry name" value="Formyl transferase, N-terminal domain"/>
    <property type="match status" value="1"/>
</dbReference>
<dbReference type="EC" id="2.1.2.9" evidence="2"/>
<protein>
    <recommendedName>
        <fullName evidence="2">methionyl-tRNA formyltransferase</fullName>
        <ecNumber evidence="2">2.1.2.9</ecNumber>
    </recommendedName>
</protein>
<feature type="domain" description="HMA" evidence="9">
    <location>
        <begin position="343"/>
        <end position="406"/>
    </location>
</feature>
<keyword evidence="4" id="KW-0104">Cadmium</keyword>
<dbReference type="InterPro" id="IPR041711">
    <property type="entry name" value="Met-tRNA-FMT_N"/>
</dbReference>
<dbReference type="PANTHER" id="PTHR11138">
    <property type="entry name" value="METHIONYL-TRNA FORMYLTRANSFERASE"/>
    <property type="match status" value="1"/>
</dbReference>
<dbReference type="CDD" id="cd08646">
    <property type="entry name" value="FMT_core_Met-tRNA-FMT_N"/>
    <property type="match status" value="1"/>
</dbReference>
<keyword evidence="3" id="KW-0488">Methylation</keyword>
<evidence type="ECO:0000256" key="2">
    <source>
        <dbReference type="ARBA" id="ARBA00012261"/>
    </source>
</evidence>
<organism evidence="10">
    <name type="scientific">Sesamum calycinum</name>
    <dbReference type="NCBI Taxonomy" id="2727403"/>
    <lineage>
        <taxon>Eukaryota</taxon>
        <taxon>Viridiplantae</taxon>
        <taxon>Streptophyta</taxon>
        <taxon>Embryophyta</taxon>
        <taxon>Tracheophyta</taxon>
        <taxon>Spermatophyta</taxon>
        <taxon>Magnoliopsida</taxon>
        <taxon>eudicotyledons</taxon>
        <taxon>Gunneridae</taxon>
        <taxon>Pentapetalae</taxon>
        <taxon>asterids</taxon>
        <taxon>lamiids</taxon>
        <taxon>Lamiales</taxon>
        <taxon>Pedaliaceae</taxon>
        <taxon>Sesamum</taxon>
    </lineage>
</organism>
<keyword evidence="6" id="KW-0472">Membrane</keyword>
<name>A0AAW2MN24_9LAMI</name>
<evidence type="ECO:0000256" key="6">
    <source>
        <dbReference type="ARBA" id="ARBA00023136"/>
    </source>
</evidence>
<keyword evidence="7" id="KW-0636">Prenylation</keyword>
<dbReference type="Gene3D" id="3.30.70.100">
    <property type="match status" value="1"/>
</dbReference>
<dbReference type="GO" id="GO:0016020">
    <property type="term" value="C:membrane"/>
    <property type="evidence" value="ECO:0007669"/>
    <property type="project" value="UniProtKB-SubCell"/>
</dbReference>
<dbReference type="InterPro" id="IPR036163">
    <property type="entry name" value="HMA_dom_sf"/>
</dbReference>
<dbReference type="PROSITE" id="PS50846">
    <property type="entry name" value="HMA_2"/>
    <property type="match status" value="1"/>
</dbReference>
<keyword evidence="5" id="KW-0479">Metal-binding</keyword>
<dbReference type="GO" id="GO:0004479">
    <property type="term" value="F:methionyl-tRNA formyltransferase activity"/>
    <property type="evidence" value="ECO:0007669"/>
    <property type="project" value="UniProtKB-EC"/>
</dbReference>
<evidence type="ECO:0000256" key="1">
    <source>
        <dbReference type="ARBA" id="ARBA00004170"/>
    </source>
</evidence>
<dbReference type="InterPro" id="IPR006121">
    <property type="entry name" value="HMA_dom"/>
</dbReference>
<evidence type="ECO:0000256" key="8">
    <source>
        <dbReference type="ARBA" id="ARBA00024045"/>
    </source>
</evidence>
<dbReference type="GO" id="GO:0005739">
    <property type="term" value="C:mitochondrion"/>
    <property type="evidence" value="ECO:0007669"/>
    <property type="project" value="TreeGrafter"/>
</dbReference>
<evidence type="ECO:0000313" key="10">
    <source>
        <dbReference type="EMBL" id="KAL0332433.1"/>
    </source>
</evidence>
<evidence type="ECO:0000256" key="4">
    <source>
        <dbReference type="ARBA" id="ARBA00022539"/>
    </source>
</evidence>
<dbReference type="FunFam" id="3.40.50.170:FF:000010">
    <property type="entry name" value="Methionyl-tRNA formyltransferase"/>
    <property type="match status" value="1"/>
</dbReference>
<comment type="caution">
    <text evidence="10">The sequence shown here is derived from an EMBL/GenBank/DDBJ whole genome shotgun (WGS) entry which is preliminary data.</text>
</comment>
<dbReference type="FunFam" id="3.30.70.100:FF:000035">
    <property type="entry name" value="Heavy metal-associated isoprenylated plant protein 26"/>
    <property type="match status" value="1"/>
</dbReference>